<keyword evidence="2 5" id="KW-0812">Transmembrane</keyword>
<reference evidence="6" key="2">
    <citation type="journal article" date="2023" name="Microbiol Resour">
        <title>Decontamination and Annotation of the Draft Genome Sequence of the Oomycete Lagenidium giganteum ARSEF 373.</title>
        <authorList>
            <person name="Morgan W.R."/>
            <person name="Tartar A."/>
        </authorList>
    </citation>
    <scope>NUCLEOTIDE SEQUENCE</scope>
    <source>
        <strain evidence="6">ARSEF 373</strain>
    </source>
</reference>
<gene>
    <name evidence="6" type="ORF">N0F65_003427</name>
</gene>
<evidence type="ECO:0000256" key="3">
    <source>
        <dbReference type="ARBA" id="ARBA00022989"/>
    </source>
</evidence>
<protein>
    <recommendedName>
        <fullName evidence="8">Major facilitator superfamily (MFS) profile domain-containing protein</fullName>
    </recommendedName>
</protein>
<evidence type="ECO:0000256" key="1">
    <source>
        <dbReference type="ARBA" id="ARBA00004141"/>
    </source>
</evidence>
<dbReference type="PANTHER" id="PTHR10924">
    <property type="entry name" value="MAJOR FACILITATOR SUPERFAMILY PROTEIN-RELATED"/>
    <property type="match status" value="1"/>
</dbReference>
<feature type="transmembrane region" description="Helical" evidence="5">
    <location>
        <begin position="35"/>
        <end position="56"/>
    </location>
</feature>
<evidence type="ECO:0000256" key="4">
    <source>
        <dbReference type="ARBA" id="ARBA00023136"/>
    </source>
</evidence>
<comment type="caution">
    <text evidence="6">The sequence shown here is derived from an EMBL/GenBank/DDBJ whole genome shotgun (WGS) entry which is preliminary data.</text>
</comment>
<keyword evidence="7" id="KW-1185">Reference proteome</keyword>
<dbReference type="SUPFAM" id="SSF103473">
    <property type="entry name" value="MFS general substrate transporter"/>
    <property type="match status" value="1"/>
</dbReference>
<reference evidence="6" key="1">
    <citation type="submission" date="2022-11" db="EMBL/GenBank/DDBJ databases">
        <authorList>
            <person name="Morgan W.R."/>
            <person name="Tartar A."/>
        </authorList>
    </citation>
    <scope>NUCLEOTIDE SEQUENCE</scope>
    <source>
        <strain evidence="6">ARSEF 373</strain>
    </source>
</reference>
<evidence type="ECO:0000256" key="2">
    <source>
        <dbReference type="ARBA" id="ARBA00022692"/>
    </source>
</evidence>
<keyword evidence="3 5" id="KW-1133">Transmembrane helix</keyword>
<sequence length="146" mass="15814">MEEEDEYGTFEATPASPLAQQPVTASGPCSSNRKWFMVAILSILTCLNQMICFSFAPVATIAEQRWNQAVDASDMITVSLVVYVPCAFLGSWFMDKYGLRAGLVTGGFVQAMGSTLRYLACFLSPRSEATVTLFGQLLAATAAPFM</sequence>
<dbReference type="GO" id="GO:0016020">
    <property type="term" value="C:membrane"/>
    <property type="evidence" value="ECO:0007669"/>
    <property type="project" value="UniProtKB-SubCell"/>
</dbReference>
<evidence type="ECO:0000313" key="6">
    <source>
        <dbReference type="EMBL" id="DAZ94493.1"/>
    </source>
</evidence>
<dbReference type="Proteomes" id="UP001146120">
    <property type="component" value="Unassembled WGS sequence"/>
</dbReference>
<evidence type="ECO:0008006" key="8">
    <source>
        <dbReference type="Google" id="ProtNLM"/>
    </source>
</evidence>
<dbReference type="InterPro" id="IPR036259">
    <property type="entry name" value="MFS_trans_sf"/>
</dbReference>
<organism evidence="6 7">
    <name type="scientific">Lagenidium giganteum</name>
    <dbReference type="NCBI Taxonomy" id="4803"/>
    <lineage>
        <taxon>Eukaryota</taxon>
        <taxon>Sar</taxon>
        <taxon>Stramenopiles</taxon>
        <taxon>Oomycota</taxon>
        <taxon>Peronosporomycetes</taxon>
        <taxon>Pythiales</taxon>
        <taxon>Pythiaceae</taxon>
    </lineage>
</organism>
<accession>A0AAV2YMC1</accession>
<dbReference type="InterPro" id="IPR049680">
    <property type="entry name" value="FLVCR1-2_SLC49-like"/>
</dbReference>
<name>A0AAV2YMC1_9STRA</name>
<dbReference type="Gene3D" id="1.20.1250.20">
    <property type="entry name" value="MFS general substrate transporter like domains"/>
    <property type="match status" value="1"/>
</dbReference>
<dbReference type="AlphaFoldDB" id="A0AAV2YMC1"/>
<evidence type="ECO:0000313" key="7">
    <source>
        <dbReference type="Proteomes" id="UP001146120"/>
    </source>
</evidence>
<proteinExistence type="predicted"/>
<keyword evidence="4 5" id="KW-0472">Membrane</keyword>
<feature type="transmembrane region" description="Helical" evidence="5">
    <location>
        <begin position="76"/>
        <end position="94"/>
    </location>
</feature>
<dbReference type="EMBL" id="DAKRPA010000248">
    <property type="protein sequence ID" value="DAZ94493.1"/>
    <property type="molecule type" value="Genomic_DNA"/>
</dbReference>
<comment type="subcellular location">
    <subcellularLocation>
        <location evidence="1">Membrane</location>
        <topology evidence="1">Multi-pass membrane protein</topology>
    </subcellularLocation>
</comment>
<evidence type="ECO:0000256" key="5">
    <source>
        <dbReference type="SAM" id="Phobius"/>
    </source>
</evidence>
<dbReference type="PANTHER" id="PTHR10924:SF6">
    <property type="entry name" value="SOLUTE CARRIER FAMILY 49 MEMBER A3"/>
    <property type="match status" value="1"/>
</dbReference>